<dbReference type="AlphaFoldDB" id="A0A8H3ELG7"/>
<keyword evidence="1" id="KW-0808">Transferase</keyword>
<sequence length="791" mass="89840">MALSEPTSPCTSPSEPTEQSRLWQRLNKWLGRDESLNLSHERVDQVKSSLGKKLSRRVMPGLPRPGTFKRQNSEKRERLLQVFPMGNERRTLSLDRRRPRSILPLPPIEPNLAGPHTLDPSQHDQPGEENLSTARALSLPTVQSQIRPMPLCTPPTEPDEQPEHAVSLLHLDEPSADFYEQIDKELEDKWILNLSMHFRDNSPREKFFVTYAETSTKWRRLTVSCDYRGAPPDSLERDLQSLSSQRDKNTRIYDAIRSSLPDIQFFDTVTNLRLETDQEDHLHVHVTEDVNETIQYPLTGAVEHLDYLRVSEQDVVFDSHMSGFVYKVRIDNEAFAGKVCVKKEIPGPDSVEEFLYEINALHALIGTSNVIQFEGLVIDEERGLIKGLLISYANQGPLVDLIYEFKDTGSLSWERKAKWARQMTYGLSAIHEAGFVQGDCTLSNIVVDKYDDALIIDINRRGCPVGWEPPEIHNMVNNGHRISMYIGVKSDLFQLGMSLWALITEEEEPEKQIRPLKFSKFLDMPDDKKYLLEVVRICLSEKPKDRWSAEKLLSLFPQEHSPYSELIGTSQMKTNVVMSAPTSRETVYVDTPADTIEEYPAKHFRHVLHPSGSDNLLGTASTISEEEKRGRTPPHDSFTLNKDSAHSTDMPANSLEPLIISVSPGREPKYYGNIYGLNLNRSDEDISRRVIRKGQRVSSLGSTGKKEDHSVLPSDILHGLEHTDSGLDSRMASEAVSHNMNHYIKGLDHIDSGLADMDIGYIDSNNLARRKIDIKEEEEEDMLELQGQALH</sequence>
<reference evidence="7" key="1">
    <citation type="submission" date="2021-03" db="EMBL/GenBank/DDBJ databases">
        <authorList>
            <person name="Tagirdzhanova G."/>
        </authorList>
    </citation>
    <scope>NUCLEOTIDE SEQUENCE</scope>
</reference>
<feature type="compositionally biased region" description="Low complexity" evidence="5">
    <location>
        <begin position="1"/>
        <end position="17"/>
    </location>
</feature>
<keyword evidence="3" id="KW-0418">Kinase</keyword>
<keyword evidence="4" id="KW-0067">ATP-binding</keyword>
<keyword evidence="2" id="KW-0547">Nucleotide-binding</keyword>
<dbReference type="SUPFAM" id="SSF56112">
    <property type="entry name" value="Protein kinase-like (PK-like)"/>
    <property type="match status" value="1"/>
</dbReference>
<dbReference type="PROSITE" id="PS50011">
    <property type="entry name" value="PROTEIN_KINASE_DOM"/>
    <property type="match status" value="1"/>
</dbReference>
<evidence type="ECO:0000256" key="4">
    <source>
        <dbReference type="ARBA" id="ARBA00022840"/>
    </source>
</evidence>
<dbReference type="Proteomes" id="UP000664169">
    <property type="component" value="Unassembled WGS sequence"/>
</dbReference>
<dbReference type="Pfam" id="PF07714">
    <property type="entry name" value="PK_Tyr_Ser-Thr"/>
    <property type="match status" value="1"/>
</dbReference>
<keyword evidence="8" id="KW-1185">Reference proteome</keyword>
<dbReference type="OrthoDB" id="635774at2759"/>
<dbReference type="EMBL" id="CAJPDQ010000003">
    <property type="protein sequence ID" value="CAF9907548.1"/>
    <property type="molecule type" value="Genomic_DNA"/>
</dbReference>
<feature type="region of interest" description="Disordered" evidence="5">
    <location>
        <begin position="1"/>
        <end position="20"/>
    </location>
</feature>
<dbReference type="InterPro" id="IPR000719">
    <property type="entry name" value="Prot_kinase_dom"/>
</dbReference>
<evidence type="ECO:0000313" key="8">
    <source>
        <dbReference type="Proteomes" id="UP000664169"/>
    </source>
</evidence>
<dbReference type="PANTHER" id="PTHR44329">
    <property type="entry name" value="SERINE/THREONINE-PROTEIN KINASE TNNI3K-RELATED"/>
    <property type="match status" value="1"/>
</dbReference>
<accession>A0A8H3ELG7</accession>
<feature type="domain" description="Protein kinase" evidence="6">
    <location>
        <begin position="311"/>
        <end position="563"/>
    </location>
</feature>
<feature type="region of interest" description="Disordered" evidence="5">
    <location>
        <begin position="623"/>
        <end position="651"/>
    </location>
</feature>
<evidence type="ECO:0000256" key="5">
    <source>
        <dbReference type="SAM" id="MobiDB-lite"/>
    </source>
</evidence>
<feature type="compositionally biased region" description="Basic and acidic residues" evidence="5">
    <location>
        <begin position="625"/>
        <end position="634"/>
    </location>
</feature>
<evidence type="ECO:0000259" key="6">
    <source>
        <dbReference type="PROSITE" id="PS50011"/>
    </source>
</evidence>
<dbReference type="PANTHER" id="PTHR44329:SF288">
    <property type="entry name" value="MITOGEN-ACTIVATED PROTEIN KINASE KINASE KINASE 20"/>
    <property type="match status" value="1"/>
</dbReference>
<evidence type="ECO:0000313" key="7">
    <source>
        <dbReference type="EMBL" id="CAF9907548.1"/>
    </source>
</evidence>
<dbReference type="GO" id="GO:0005524">
    <property type="term" value="F:ATP binding"/>
    <property type="evidence" value="ECO:0007669"/>
    <property type="project" value="UniProtKB-KW"/>
</dbReference>
<name>A0A8H3ELG7_9LECA</name>
<feature type="region of interest" description="Disordered" evidence="5">
    <location>
        <begin position="47"/>
        <end position="76"/>
    </location>
</feature>
<protein>
    <recommendedName>
        <fullName evidence="6">Protein kinase domain-containing protein</fullName>
    </recommendedName>
</protein>
<evidence type="ECO:0000256" key="2">
    <source>
        <dbReference type="ARBA" id="ARBA00022741"/>
    </source>
</evidence>
<evidence type="ECO:0000256" key="1">
    <source>
        <dbReference type="ARBA" id="ARBA00022679"/>
    </source>
</evidence>
<dbReference type="InterPro" id="IPR001245">
    <property type="entry name" value="Ser-Thr/Tyr_kinase_cat_dom"/>
</dbReference>
<gene>
    <name evidence="7" type="ORF">GOMPHAMPRED_005141</name>
</gene>
<feature type="region of interest" description="Disordered" evidence="5">
    <location>
        <begin position="90"/>
        <end position="131"/>
    </location>
</feature>
<dbReference type="InterPro" id="IPR011009">
    <property type="entry name" value="Kinase-like_dom_sf"/>
</dbReference>
<dbReference type="Gene3D" id="1.10.510.10">
    <property type="entry name" value="Transferase(Phosphotransferase) domain 1"/>
    <property type="match status" value="1"/>
</dbReference>
<comment type="caution">
    <text evidence="7">The sequence shown here is derived from an EMBL/GenBank/DDBJ whole genome shotgun (WGS) entry which is preliminary data.</text>
</comment>
<proteinExistence type="predicted"/>
<organism evidence="7 8">
    <name type="scientific">Gomphillus americanus</name>
    <dbReference type="NCBI Taxonomy" id="1940652"/>
    <lineage>
        <taxon>Eukaryota</taxon>
        <taxon>Fungi</taxon>
        <taxon>Dikarya</taxon>
        <taxon>Ascomycota</taxon>
        <taxon>Pezizomycotina</taxon>
        <taxon>Lecanoromycetes</taxon>
        <taxon>OSLEUM clade</taxon>
        <taxon>Ostropomycetidae</taxon>
        <taxon>Ostropales</taxon>
        <taxon>Graphidaceae</taxon>
        <taxon>Gomphilloideae</taxon>
        <taxon>Gomphillus</taxon>
    </lineage>
</organism>
<dbReference type="InterPro" id="IPR051681">
    <property type="entry name" value="Ser/Thr_Kinases-Pseudokinases"/>
</dbReference>
<evidence type="ECO:0000256" key="3">
    <source>
        <dbReference type="ARBA" id="ARBA00022777"/>
    </source>
</evidence>
<dbReference type="GO" id="GO:0004674">
    <property type="term" value="F:protein serine/threonine kinase activity"/>
    <property type="evidence" value="ECO:0007669"/>
    <property type="project" value="TreeGrafter"/>
</dbReference>